<feature type="transmembrane region" description="Helical" evidence="1">
    <location>
        <begin position="12"/>
        <end position="34"/>
    </location>
</feature>
<evidence type="ECO:0000313" key="2">
    <source>
        <dbReference type="EMBL" id="PXX38867.1"/>
    </source>
</evidence>
<keyword evidence="1" id="KW-0812">Transmembrane</keyword>
<dbReference type="RefSeq" id="WP_110313841.1">
    <property type="nucleotide sequence ID" value="NZ_LNQU01000069.1"/>
</dbReference>
<accession>A0A318IY17</accession>
<proteinExistence type="predicted"/>
<protein>
    <recommendedName>
        <fullName evidence="4">PH domain-containing protein</fullName>
    </recommendedName>
</protein>
<comment type="caution">
    <text evidence="2">The sequence shown here is derived from an EMBL/GenBank/DDBJ whole genome shotgun (WGS) entry which is preliminary data.</text>
</comment>
<sequence length="141" mass="15683">MLLTPRTYRPPIWFRVLLSGLGMLCLALGLLPYWAANGNHAGDFVLPAVMLPVALLAALVSCNSWVRYDGSVLMISNGLSKKAILLKHVRAYRNTSFDGSGYYEFILDDGPIKRLELPRGYLYDAAFDEMLSQLPCLDRTG</sequence>
<feature type="transmembrane region" description="Helical" evidence="1">
    <location>
        <begin position="46"/>
        <end position="66"/>
    </location>
</feature>
<organism evidence="2 3">
    <name type="scientific">Aquitalea magnusonii</name>
    <dbReference type="NCBI Taxonomy" id="332411"/>
    <lineage>
        <taxon>Bacteria</taxon>
        <taxon>Pseudomonadati</taxon>
        <taxon>Pseudomonadota</taxon>
        <taxon>Betaproteobacteria</taxon>
        <taxon>Neisseriales</taxon>
        <taxon>Chromobacteriaceae</taxon>
        <taxon>Aquitalea</taxon>
    </lineage>
</organism>
<evidence type="ECO:0000256" key="1">
    <source>
        <dbReference type="SAM" id="Phobius"/>
    </source>
</evidence>
<evidence type="ECO:0000313" key="3">
    <source>
        <dbReference type="Proteomes" id="UP000248395"/>
    </source>
</evidence>
<dbReference type="EMBL" id="QJKC01000031">
    <property type="protein sequence ID" value="PXX38867.1"/>
    <property type="molecule type" value="Genomic_DNA"/>
</dbReference>
<keyword evidence="3" id="KW-1185">Reference proteome</keyword>
<name>A0A318IY17_9NEIS</name>
<evidence type="ECO:0008006" key="4">
    <source>
        <dbReference type="Google" id="ProtNLM"/>
    </source>
</evidence>
<reference evidence="2 3" key="1">
    <citation type="submission" date="2018-05" db="EMBL/GenBank/DDBJ databases">
        <title>Genomic Encyclopedia of Type Strains, Phase IV (KMG-IV): sequencing the most valuable type-strain genomes for metagenomic binning, comparative biology and taxonomic classification.</title>
        <authorList>
            <person name="Goeker M."/>
        </authorList>
    </citation>
    <scope>NUCLEOTIDE SEQUENCE [LARGE SCALE GENOMIC DNA]</scope>
    <source>
        <strain evidence="2 3">DSM 25134</strain>
    </source>
</reference>
<dbReference type="Proteomes" id="UP000248395">
    <property type="component" value="Unassembled WGS sequence"/>
</dbReference>
<dbReference type="AlphaFoldDB" id="A0A318IY17"/>
<gene>
    <name evidence="2" type="ORF">DFR38_13115</name>
</gene>
<keyword evidence="1" id="KW-1133">Transmembrane helix</keyword>
<keyword evidence="1" id="KW-0472">Membrane</keyword>